<comment type="caution">
    <text evidence="11">The sequence shown here is derived from an EMBL/GenBank/DDBJ whole genome shotgun (WGS) entry which is preliminary data.</text>
</comment>
<evidence type="ECO:0000256" key="7">
    <source>
        <dbReference type="ARBA" id="ARBA00022927"/>
    </source>
</evidence>
<dbReference type="SMART" id="SM01375">
    <property type="entry name" value="Dynein_light"/>
    <property type="match status" value="1"/>
</dbReference>
<evidence type="ECO:0000256" key="6">
    <source>
        <dbReference type="ARBA" id="ARBA00022816"/>
    </source>
</evidence>
<keyword evidence="10" id="KW-0505">Motor protein</keyword>
<sequence>MADAASLREYQIPDIVMKGADMCAERVAFAAEVAKKGYVSLLKNDLKYWQEVAQMLKQDFDKKFDGTWHVVVGQHFGAFVTHEAQQMIYFSIGAVNFLIYKHG</sequence>
<dbReference type="GO" id="GO:0007017">
    <property type="term" value="P:microtubule-based process"/>
    <property type="evidence" value="ECO:0007669"/>
    <property type="project" value="InterPro"/>
</dbReference>
<evidence type="ECO:0000256" key="1">
    <source>
        <dbReference type="ARBA" id="ARBA00004123"/>
    </source>
</evidence>
<organism evidence="11 12">
    <name type="scientific">Besnoitia besnoiti</name>
    <name type="common">Apicomplexan protozoan</name>
    <dbReference type="NCBI Taxonomy" id="94643"/>
    <lineage>
        <taxon>Eukaryota</taxon>
        <taxon>Sar</taxon>
        <taxon>Alveolata</taxon>
        <taxon>Apicomplexa</taxon>
        <taxon>Conoidasida</taxon>
        <taxon>Coccidia</taxon>
        <taxon>Eucoccidiorida</taxon>
        <taxon>Eimeriorina</taxon>
        <taxon>Sarcocystidae</taxon>
        <taxon>Besnoitia</taxon>
    </lineage>
</organism>
<evidence type="ECO:0000256" key="9">
    <source>
        <dbReference type="ARBA" id="ARBA00023242"/>
    </source>
</evidence>
<dbReference type="Gene3D" id="3.30.740.10">
    <property type="entry name" value="Protein Inhibitor Of Neuronal Nitric Oxide Synthase"/>
    <property type="match status" value="1"/>
</dbReference>
<comment type="similarity">
    <text evidence="10">Belongs to the dynein light chain family.</text>
</comment>
<dbReference type="GO" id="GO:0051028">
    <property type="term" value="P:mRNA transport"/>
    <property type="evidence" value="ECO:0007669"/>
    <property type="project" value="UniProtKB-KW"/>
</dbReference>
<keyword evidence="10" id="KW-0243">Dynein</keyword>
<dbReference type="RefSeq" id="XP_029215378.1">
    <property type="nucleotide sequence ID" value="XM_029361478.1"/>
</dbReference>
<dbReference type="PANTHER" id="PTHR11886">
    <property type="entry name" value="DYNEIN LIGHT CHAIN"/>
    <property type="match status" value="1"/>
</dbReference>
<keyword evidence="5 10" id="KW-0493">Microtubule</keyword>
<keyword evidence="12" id="KW-1185">Reference proteome</keyword>
<dbReference type="GO" id="GO:0005868">
    <property type="term" value="C:cytoplasmic dynein complex"/>
    <property type="evidence" value="ECO:0007669"/>
    <property type="project" value="TreeGrafter"/>
</dbReference>
<keyword evidence="6" id="KW-0509">mRNA transport</keyword>
<dbReference type="InterPro" id="IPR037177">
    <property type="entry name" value="DLC_sf"/>
</dbReference>
<dbReference type="EMBL" id="NWUJ01000015">
    <property type="protein sequence ID" value="PFH31369.1"/>
    <property type="molecule type" value="Genomic_DNA"/>
</dbReference>
<dbReference type="Proteomes" id="UP000224006">
    <property type="component" value="Unassembled WGS sequence"/>
</dbReference>
<comment type="subcellular location">
    <subcellularLocation>
        <location evidence="2 10">Cytoplasm</location>
        <location evidence="2 10">Cytoskeleton</location>
    </subcellularLocation>
    <subcellularLocation>
        <location evidence="1">Nucleus</location>
    </subcellularLocation>
</comment>
<dbReference type="GO" id="GO:0015031">
    <property type="term" value="P:protein transport"/>
    <property type="evidence" value="ECO:0007669"/>
    <property type="project" value="UniProtKB-KW"/>
</dbReference>
<name>A0A2A9M097_BESBE</name>
<dbReference type="VEuPathDB" id="ToxoDB:BESB_028040"/>
<dbReference type="GO" id="GO:0045505">
    <property type="term" value="F:dynein intermediate chain binding"/>
    <property type="evidence" value="ECO:0007669"/>
    <property type="project" value="TreeGrafter"/>
</dbReference>
<protein>
    <recommendedName>
        <fullName evidence="10">Dynein light chain</fullName>
    </recommendedName>
</protein>
<dbReference type="STRING" id="94643.A0A2A9M097"/>
<evidence type="ECO:0000313" key="12">
    <source>
        <dbReference type="Proteomes" id="UP000224006"/>
    </source>
</evidence>
<dbReference type="KEGG" id="bbes:BESB_028040"/>
<evidence type="ECO:0000256" key="5">
    <source>
        <dbReference type="ARBA" id="ARBA00022701"/>
    </source>
</evidence>
<dbReference type="GO" id="GO:0005634">
    <property type="term" value="C:nucleus"/>
    <property type="evidence" value="ECO:0007669"/>
    <property type="project" value="UniProtKB-SubCell"/>
</dbReference>
<dbReference type="InterPro" id="IPR001372">
    <property type="entry name" value="Dynein_light_chain_typ-1/2"/>
</dbReference>
<keyword evidence="7" id="KW-0653">Protein transport</keyword>
<dbReference type="SUPFAM" id="SSF54648">
    <property type="entry name" value="DLC"/>
    <property type="match status" value="1"/>
</dbReference>
<dbReference type="PANTHER" id="PTHR11886:SF35">
    <property type="entry name" value="DYNEIN LIGHT CHAIN"/>
    <property type="match status" value="1"/>
</dbReference>
<dbReference type="OrthoDB" id="10033309at2759"/>
<evidence type="ECO:0000256" key="10">
    <source>
        <dbReference type="RuleBase" id="RU365010"/>
    </source>
</evidence>
<keyword evidence="9" id="KW-0539">Nucleus</keyword>
<gene>
    <name evidence="11" type="ORF">BESB_028040</name>
</gene>
<proteinExistence type="inferred from homology"/>
<reference evidence="11 12" key="1">
    <citation type="submission" date="2017-09" db="EMBL/GenBank/DDBJ databases">
        <title>Genome sequencing of Besnoitia besnoiti strain Bb-Ger1.</title>
        <authorList>
            <person name="Schares G."/>
            <person name="Venepally P."/>
            <person name="Lorenzi H.A."/>
        </authorList>
    </citation>
    <scope>NUCLEOTIDE SEQUENCE [LARGE SCALE GENOMIC DNA]</scope>
    <source>
        <strain evidence="11 12">Bb-Ger1</strain>
    </source>
</reference>
<dbReference type="GO" id="GO:0005874">
    <property type="term" value="C:microtubule"/>
    <property type="evidence" value="ECO:0007669"/>
    <property type="project" value="UniProtKB-KW"/>
</dbReference>
<keyword evidence="3" id="KW-0813">Transport</keyword>
<evidence type="ECO:0000313" key="11">
    <source>
        <dbReference type="EMBL" id="PFH31369.1"/>
    </source>
</evidence>
<evidence type="ECO:0000256" key="2">
    <source>
        <dbReference type="ARBA" id="ARBA00004245"/>
    </source>
</evidence>
<evidence type="ECO:0000256" key="4">
    <source>
        <dbReference type="ARBA" id="ARBA00022490"/>
    </source>
</evidence>
<dbReference type="FunFam" id="3.30.740.10:FF:000005">
    <property type="entry name" value="Dynein light chain"/>
    <property type="match status" value="1"/>
</dbReference>
<keyword evidence="4 10" id="KW-0963">Cytoplasm</keyword>
<dbReference type="Pfam" id="PF01221">
    <property type="entry name" value="Dynein_light"/>
    <property type="match status" value="1"/>
</dbReference>
<evidence type="ECO:0000256" key="8">
    <source>
        <dbReference type="ARBA" id="ARBA00023212"/>
    </source>
</evidence>
<dbReference type="AlphaFoldDB" id="A0A2A9M097"/>
<dbReference type="GeneID" id="40307856"/>
<accession>A0A2A9M097</accession>
<evidence type="ECO:0000256" key="3">
    <source>
        <dbReference type="ARBA" id="ARBA00022448"/>
    </source>
</evidence>
<keyword evidence="8 10" id="KW-0206">Cytoskeleton</keyword>